<evidence type="ECO:0000313" key="2">
    <source>
        <dbReference type="Proteomes" id="UP000666369"/>
    </source>
</evidence>
<organism evidence="1 2">
    <name type="scientific">Duganella aceris</name>
    <dbReference type="NCBI Taxonomy" id="2703883"/>
    <lineage>
        <taxon>Bacteria</taxon>
        <taxon>Pseudomonadati</taxon>
        <taxon>Pseudomonadota</taxon>
        <taxon>Betaproteobacteria</taxon>
        <taxon>Burkholderiales</taxon>
        <taxon>Oxalobacteraceae</taxon>
        <taxon>Telluria group</taxon>
        <taxon>Duganella</taxon>
    </lineage>
</organism>
<sequence>MTMRAYLTIFSAITAITLGAVATLNYVVDPYLMHQWDTPQVQRLRPAREKLSPWGKTYALARYRPSVLYAGNSRTELGLPVQPALFGGKPVFNGALSGASVGDAVALVRHAAMAGGGQRLDTVVWGIDAPSFSLDGGNTDFERDLVATDSFYFWRRGLIDLKRALTIDMTMDSLRLLRGTFGQRCLSSLARYGQRDERCVLDHVDGWGGTSGAIVPRLREFIRAVGPTAEAMREFDVAVSGLCNAGTRVRLYINPTHAMSSDALYWSGKWPSMERWQRRLAELTHLRRTLGCDIRLFDFSGFNSITTEAIPQVSGDAVMRYYWEPSHYRVNVGRMILARLFGKQSYVSEDFGVELTPSSLPAHQSAQRALRDRYHQLHPVETSLVVDVATASGATSTAQPFSQVRSN</sequence>
<name>A0ABX0FRL0_9BURK</name>
<comment type="caution">
    <text evidence="1">The sequence shown here is derived from an EMBL/GenBank/DDBJ whole genome shotgun (WGS) entry which is preliminary data.</text>
</comment>
<accession>A0ABX0FRL0</accession>
<evidence type="ECO:0008006" key="3">
    <source>
        <dbReference type="Google" id="ProtNLM"/>
    </source>
</evidence>
<proteinExistence type="predicted"/>
<reference evidence="1 2" key="1">
    <citation type="submission" date="2020-01" db="EMBL/GenBank/DDBJ databases">
        <authorList>
            <person name="Lee S.D."/>
        </authorList>
    </citation>
    <scope>NUCLEOTIDE SEQUENCE [LARGE SCALE GENOMIC DNA]</scope>
    <source>
        <strain evidence="1 2">SAP-35</strain>
    </source>
</reference>
<evidence type="ECO:0000313" key="1">
    <source>
        <dbReference type="EMBL" id="NGZ87103.1"/>
    </source>
</evidence>
<protein>
    <recommendedName>
        <fullName evidence="3">AlgX/AlgJ SGNH hydrolase-like domain-containing protein</fullName>
    </recommendedName>
</protein>
<dbReference type="EMBL" id="JAADJT010000011">
    <property type="protein sequence ID" value="NGZ87103.1"/>
    <property type="molecule type" value="Genomic_DNA"/>
</dbReference>
<keyword evidence="2" id="KW-1185">Reference proteome</keyword>
<gene>
    <name evidence="1" type="ORF">GW587_22935</name>
</gene>
<dbReference type="Proteomes" id="UP000666369">
    <property type="component" value="Unassembled WGS sequence"/>
</dbReference>
<reference evidence="2" key="2">
    <citation type="submission" date="2023-07" db="EMBL/GenBank/DDBJ databases">
        <title>Duganella aceri sp. nov., isolated from tree sap.</title>
        <authorList>
            <person name="Kim I.S."/>
        </authorList>
    </citation>
    <scope>NUCLEOTIDE SEQUENCE [LARGE SCALE GENOMIC DNA]</scope>
    <source>
        <strain evidence="2">SAP-35</strain>
    </source>
</reference>